<protein>
    <submittedName>
        <fullName evidence="2">Uncharacterized protein</fullName>
    </submittedName>
</protein>
<evidence type="ECO:0000313" key="2">
    <source>
        <dbReference type="EMBL" id="KNB70436.1"/>
    </source>
</evidence>
<dbReference type="AlphaFoldDB" id="A0A0K9YP33"/>
<dbReference type="EMBL" id="BJON01000023">
    <property type="protein sequence ID" value="GED71852.1"/>
    <property type="molecule type" value="Genomic_DNA"/>
</dbReference>
<dbReference type="OrthoDB" id="2005617at2"/>
<dbReference type="PATRIC" id="fig|54915.3.peg.2233"/>
<comment type="caution">
    <text evidence="2">The sequence shown here is derived from an EMBL/GenBank/DDBJ whole genome shotgun (WGS) entry which is preliminary data.</text>
</comment>
<sequence length="132" mass="15398">MGVAYNLTCKRCSYNQNVFLGIGFRYMYLTDILEWYEEPIGKERLREFSKDEITKHVCYHGLYLCNECKFLLNAVYLHLESHSDIYTNRYNCPRCSGVMPAKPIDDEIEAVALACPDCGHANLVCRSYMDWD</sequence>
<dbReference type="STRING" id="54915.ADS79_16010"/>
<reference evidence="2" key="2">
    <citation type="submission" date="2015-07" db="EMBL/GenBank/DDBJ databases">
        <title>MeaNS - Measles Nucleotide Surveillance Program.</title>
        <authorList>
            <person name="Tran T."/>
            <person name="Druce J."/>
        </authorList>
    </citation>
    <scope>NUCLEOTIDE SEQUENCE</scope>
    <source>
        <strain evidence="2">DSM 9887</strain>
    </source>
</reference>
<proteinExistence type="predicted"/>
<evidence type="ECO:0000313" key="4">
    <source>
        <dbReference type="Proteomes" id="UP000319578"/>
    </source>
</evidence>
<dbReference type="RefSeq" id="WP_049739420.1">
    <property type="nucleotide sequence ID" value="NZ_BJON01000023.1"/>
</dbReference>
<evidence type="ECO:0000313" key="1">
    <source>
        <dbReference type="EMBL" id="GED71852.1"/>
    </source>
</evidence>
<dbReference type="Proteomes" id="UP000036834">
    <property type="component" value="Unassembled WGS sequence"/>
</dbReference>
<evidence type="ECO:0000313" key="3">
    <source>
        <dbReference type="Proteomes" id="UP000036834"/>
    </source>
</evidence>
<gene>
    <name evidence="2" type="ORF">ADS79_16010</name>
    <name evidence="1" type="ORF">BRE01_55540</name>
</gene>
<organism evidence="2 3">
    <name type="scientific">Brevibacillus reuszeri</name>
    <dbReference type="NCBI Taxonomy" id="54915"/>
    <lineage>
        <taxon>Bacteria</taxon>
        <taxon>Bacillati</taxon>
        <taxon>Bacillota</taxon>
        <taxon>Bacilli</taxon>
        <taxon>Bacillales</taxon>
        <taxon>Paenibacillaceae</taxon>
        <taxon>Brevibacillus</taxon>
    </lineage>
</organism>
<reference evidence="3" key="1">
    <citation type="submission" date="2015-07" db="EMBL/GenBank/DDBJ databases">
        <title>Genome sequencing project for genomic taxonomy and phylogenomics of Bacillus-like bacteria.</title>
        <authorList>
            <person name="Liu B."/>
            <person name="Wang J."/>
            <person name="Zhu Y."/>
            <person name="Liu G."/>
            <person name="Chen Q."/>
            <person name="Chen Z."/>
            <person name="Lan J."/>
            <person name="Che J."/>
            <person name="Ge C."/>
            <person name="Shi H."/>
            <person name="Pan Z."/>
            <person name="Liu X."/>
        </authorList>
    </citation>
    <scope>NUCLEOTIDE SEQUENCE [LARGE SCALE GENOMIC DNA]</scope>
    <source>
        <strain evidence="3">DSM 9887</strain>
    </source>
</reference>
<accession>A0A0K9YP33</accession>
<dbReference type="Proteomes" id="UP000319578">
    <property type="component" value="Unassembled WGS sequence"/>
</dbReference>
<keyword evidence="4" id="KW-1185">Reference proteome</keyword>
<reference evidence="1 4" key="3">
    <citation type="submission" date="2019-06" db="EMBL/GenBank/DDBJ databases">
        <title>Whole genome shotgun sequence of Brevibacillus reuszeri NBRC 15719.</title>
        <authorList>
            <person name="Hosoyama A."/>
            <person name="Uohara A."/>
            <person name="Ohji S."/>
            <person name="Ichikawa N."/>
        </authorList>
    </citation>
    <scope>NUCLEOTIDE SEQUENCE [LARGE SCALE GENOMIC DNA]</scope>
    <source>
        <strain evidence="1 4">NBRC 15719</strain>
    </source>
</reference>
<dbReference type="EMBL" id="LGIQ01000009">
    <property type="protein sequence ID" value="KNB70436.1"/>
    <property type="molecule type" value="Genomic_DNA"/>
</dbReference>
<name>A0A0K9YP33_9BACL</name>